<dbReference type="RefSeq" id="WP_072578566.1">
    <property type="nucleotide sequence ID" value="NZ_CP016020.1"/>
</dbReference>
<keyword evidence="2" id="KW-1185">Reference proteome</keyword>
<dbReference type="SUPFAM" id="SSF55718">
    <property type="entry name" value="SCP-like"/>
    <property type="match status" value="1"/>
</dbReference>
<name>A0A1L3MN59_9BACI</name>
<dbReference type="STRING" id="1547283.A9C19_02825"/>
<accession>A0A1L3MN59</accession>
<reference evidence="1 2" key="1">
    <citation type="journal article" date="2016" name="Sci. Rep.">
        <title>Complete genome sequence and transcriptomic analysis of a novel marine strain Bacillus weihaiensis reveals the mechanism of brown algae degradation.</title>
        <authorList>
            <person name="Zhu Y."/>
            <person name="Chen P."/>
            <person name="Bao Y."/>
            <person name="Men Y."/>
            <person name="Zeng Y."/>
            <person name="Yang J."/>
            <person name="Sun J."/>
            <person name="Sun Y."/>
        </authorList>
    </citation>
    <scope>NUCLEOTIDE SEQUENCE [LARGE SCALE GENOMIC DNA]</scope>
    <source>
        <strain evidence="1 2">Alg07</strain>
    </source>
</reference>
<protein>
    <recommendedName>
        <fullName evidence="3">SCP2 domain-containing protein</fullName>
    </recommendedName>
</protein>
<dbReference type="InterPro" id="IPR036527">
    <property type="entry name" value="SCP2_sterol-bd_dom_sf"/>
</dbReference>
<organism evidence="1 2">
    <name type="scientific">Bacillus weihaiensis</name>
    <dbReference type="NCBI Taxonomy" id="1547283"/>
    <lineage>
        <taxon>Bacteria</taxon>
        <taxon>Bacillati</taxon>
        <taxon>Bacillota</taxon>
        <taxon>Bacilli</taxon>
        <taxon>Bacillales</taxon>
        <taxon>Bacillaceae</taxon>
        <taxon>Bacillus</taxon>
    </lineage>
</organism>
<evidence type="ECO:0008006" key="3">
    <source>
        <dbReference type="Google" id="ProtNLM"/>
    </source>
</evidence>
<dbReference type="Proteomes" id="UP000181936">
    <property type="component" value="Chromosome"/>
</dbReference>
<proteinExistence type="predicted"/>
<evidence type="ECO:0000313" key="1">
    <source>
        <dbReference type="EMBL" id="APH03776.1"/>
    </source>
</evidence>
<dbReference type="OrthoDB" id="2874729at2"/>
<dbReference type="AlphaFoldDB" id="A0A1L3MN59"/>
<evidence type="ECO:0000313" key="2">
    <source>
        <dbReference type="Proteomes" id="UP000181936"/>
    </source>
</evidence>
<dbReference type="EMBL" id="CP016020">
    <property type="protein sequence ID" value="APH03776.1"/>
    <property type="molecule type" value="Genomic_DNA"/>
</dbReference>
<dbReference type="KEGG" id="bwh:A9C19_02825"/>
<gene>
    <name evidence="1" type="ORF">A9C19_02825</name>
</gene>
<sequence length="105" mass="12387">MSLNLFVDSLKKKNYVLTEMIQTSLFVELQYHHEQSEYIHVTRKFVEKLDGTPNKVDIKIVGDKNDIYDVFENKVTLKQLLTLNQIVIKGSYRHFLKIDSLIRLC</sequence>